<name>A0A2S6HEM7_9GAMM</name>
<dbReference type="AlphaFoldDB" id="A0A2S6HEM7"/>
<evidence type="ECO:0000313" key="3">
    <source>
        <dbReference type="Proteomes" id="UP000240010"/>
    </source>
</evidence>
<dbReference type="SUPFAM" id="SSF53254">
    <property type="entry name" value="Phosphoglycerate mutase-like"/>
    <property type="match status" value="1"/>
</dbReference>
<reference evidence="2 3" key="1">
    <citation type="submission" date="2018-02" db="EMBL/GenBank/DDBJ databases">
        <title>Subsurface microbial communities from deep shales in Ohio and West Virginia, USA.</title>
        <authorList>
            <person name="Wrighton K."/>
        </authorList>
    </citation>
    <scope>NUCLEOTIDE SEQUENCE [LARGE SCALE GENOMIC DNA]</scope>
    <source>
        <strain evidence="2 3">OWC-DMM</strain>
    </source>
</reference>
<dbReference type="SMART" id="SM00855">
    <property type="entry name" value="PGAM"/>
    <property type="match status" value="1"/>
</dbReference>
<evidence type="ECO:0000256" key="1">
    <source>
        <dbReference type="PIRSR" id="PIRSR613078-2"/>
    </source>
</evidence>
<proteinExistence type="predicted"/>
<protein>
    <submittedName>
        <fullName evidence="2">Phosphohistidine phosphatase</fullName>
    </submittedName>
</protein>
<feature type="binding site" evidence="1">
    <location>
        <position position="58"/>
    </location>
    <ligand>
        <name>substrate</name>
    </ligand>
</feature>
<evidence type="ECO:0000313" key="2">
    <source>
        <dbReference type="EMBL" id="PPK75949.1"/>
    </source>
</evidence>
<gene>
    <name evidence="2" type="ORF">B0F87_10436</name>
</gene>
<dbReference type="InterPro" id="IPR029033">
    <property type="entry name" value="His_PPase_superfam"/>
</dbReference>
<dbReference type="PANTHER" id="PTHR47623:SF1">
    <property type="entry name" value="OS09G0287300 PROTEIN"/>
    <property type="match status" value="1"/>
</dbReference>
<dbReference type="RefSeq" id="WP_104428472.1">
    <property type="nucleotide sequence ID" value="NZ_PTIZ01000004.1"/>
</dbReference>
<dbReference type="EMBL" id="PTIZ01000004">
    <property type="protein sequence ID" value="PPK75949.1"/>
    <property type="molecule type" value="Genomic_DNA"/>
</dbReference>
<accession>A0A2S6HEM7</accession>
<dbReference type="Pfam" id="PF00300">
    <property type="entry name" value="His_Phos_1"/>
    <property type="match status" value="1"/>
</dbReference>
<dbReference type="PANTHER" id="PTHR47623">
    <property type="entry name" value="OS09G0287300 PROTEIN"/>
    <property type="match status" value="1"/>
</dbReference>
<sequence>MTHELLLLRHAKSDWAVDMDDFSRPLKKRGRRAAKQVGRWLREQHLIPDTILSSPATRALATAQQVCRQLDIDESAIVCDPRIYEANALTLLTVLKTSCHGRRVLLVGHNPGLEDLLLKLIPHSVPLSANGKCLSTAALAQLTFKGDWTELTEGCAKLVTLIRPDSLPE</sequence>
<comment type="caution">
    <text evidence="2">The sequence shown here is derived from an EMBL/GenBank/DDBJ whole genome shotgun (WGS) entry which is preliminary data.</text>
</comment>
<dbReference type="CDD" id="cd07067">
    <property type="entry name" value="HP_PGM_like"/>
    <property type="match status" value="1"/>
</dbReference>
<dbReference type="InterPro" id="IPR013078">
    <property type="entry name" value="His_Pase_superF_clade-1"/>
</dbReference>
<dbReference type="Proteomes" id="UP000240010">
    <property type="component" value="Unassembled WGS sequence"/>
</dbReference>
<organism evidence="2 3">
    <name type="scientific">Methylobacter tundripaludum</name>
    <dbReference type="NCBI Taxonomy" id="173365"/>
    <lineage>
        <taxon>Bacteria</taxon>
        <taxon>Pseudomonadati</taxon>
        <taxon>Pseudomonadota</taxon>
        <taxon>Gammaproteobacteria</taxon>
        <taxon>Methylococcales</taxon>
        <taxon>Methylococcaceae</taxon>
        <taxon>Methylobacter</taxon>
    </lineage>
</organism>
<dbReference type="Gene3D" id="3.40.50.1240">
    <property type="entry name" value="Phosphoglycerate mutase-like"/>
    <property type="match status" value="1"/>
</dbReference>